<name>A0A8S5LUS1_9CAUD</name>
<sequence length="55" mass="6649">MDSNSPSIEEFYNEKQENNYYDYEHGATLDNDKDIQEYINTYCSPMYDLFYEGKI</sequence>
<reference evidence="1" key="1">
    <citation type="journal article" date="2021" name="Proc. Natl. Acad. Sci. U.S.A.">
        <title>A Catalog of Tens of Thousands of Viruses from Human Metagenomes Reveals Hidden Associations with Chronic Diseases.</title>
        <authorList>
            <person name="Tisza M.J."/>
            <person name="Buck C.B."/>
        </authorList>
    </citation>
    <scope>NUCLEOTIDE SEQUENCE</scope>
    <source>
        <strain evidence="1">CtwmI4</strain>
    </source>
</reference>
<accession>A0A8S5LUS1</accession>
<evidence type="ECO:0000313" key="1">
    <source>
        <dbReference type="EMBL" id="DAD73571.1"/>
    </source>
</evidence>
<protein>
    <submittedName>
        <fullName evidence="1">Uncharacterized protein</fullName>
    </submittedName>
</protein>
<proteinExistence type="predicted"/>
<dbReference type="EMBL" id="BK014739">
    <property type="protein sequence ID" value="DAD73571.1"/>
    <property type="molecule type" value="Genomic_DNA"/>
</dbReference>
<organism evidence="1">
    <name type="scientific">Myoviridae sp. ctwmI4</name>
    <dbReference type="NCBI Taxonomy" id="2826710"/>
    <lineage>
        <taxon>Viruses</taxon>
        <taxon>Duplodnaviria</taxon>
        <taxon>Heunggongvirae</taxon>
        <taxon>Uroviricota</taxon>
        <taxon>Caudoviricetes</taxon>
    </lineage>
</organism>